<proteinExistence type="inferred from homology"/>
<dbReference type="Gene3D" id="1.10.10.10">
    <property type="entry name" value="Winged helix-like DNA-binding domain superfamily/Winged helix DNA-binding domain"/>
    <property type="match status" value="4"/>
</dbReference>
<accession>A0A9D4TT59</accession>
<dbReference type="InterPro" id="IPR008806">
    <property type="entry name" value="RNA_pol_III_Rpc82_C"/>
</dbReference>
<feature type="region of interest" description="Disordered" evidence="9">
    <location>
        <begin position="180"/>
        <end position="218"/>
    </location>
</feature>
<organism evidence="13 14">
    <name type="scientific">Chlorella vulgaris</name>
    <name type="common">Green alga</name>
    <dbReference type="NCBI Taxonomy" id="3077"/>
    <lineage>
        <taxon>Eukaryota</taxon>
        <taxon>Viridiplantae</taxon>
        <taxon>Chlorophyta</taxon>
        <taxon>core chlorophytes</taxon>
        <taxon>Trebouxiophyceae</taxon>
        <taxon>Chlorellales</taxon>
        <taxon>Chlorellaceae</taxon>
        <taxon>Chlorella clade</taxon>
        <taxon>Chlorella</taxon>
    </lineage>
</organism>
<evidence type="ECO:0000313" key="13">
    <source>
        <dbReference type="EMBL" id="KAI3432857.1"/>
    </source>
</evidence>
<comment type="similarity">
    <text evidence="8">Belongs to the eukaryotic RPC3/POLR3C RNA polymerase subunit family.</text>
</comment>
<evidence type="ECO:0000256" key="9">
    <source>
        <dbReference type="SAM" id="MobiDB-lite"/>
    </source>
</evidence>
<comment type="caution">
    <text evidence="13">The sequence shown here is derived from an EMBL/GenBank/DDBJ whole genome shotgun (WGS) entry which is preliminary data.</text>
</comment>
<name>A0A9D4TT59_CHLVU</name>
<feature type="domain" description="RNA polymerase III Rpc82 C -terminal" evidence="10">
    <location>
        <begin position="165"/>
        <end position="405"/>
    </location>
</feature>
<evidence type="ECO:0000313" key="14">
    <source>
        <dbReference type="Proteomes" id="UP001055712"/>
    </source>
</evidence>
<feature type="region of interest" description="Disordered" evidence="9">
    <location>
        <begin position="243"/>
        <end position="297"/>
    </location>
</feature>
<dbReference type="InterPro" id="IPR036388">
    <property type="entry name" value="WH-like_DNA-bd_sf"/>
</dbReference>
<dbReference type="InterPro" id="IPR013197">
    <property type="entry name" value="RNA_pol_III_RPC82-rel_HTH"/>
</dbReference>
<sequence>MAEPPVASSPAAARLAFKLIEDGFGPVARDVIATLIEHGTQQYGELLRASALSAAQLRHALLVLVQHNCVNCYLKEEPPTMRGPGPSYFLYEAALPNILQILRVPRFLTHMFDEHGNDAAWMVFSLIEHGRLRWDQLAQAVREHVAGDGNEAEAEHADPDKLRNLFRSLVMERYIERVPACTLPPPPQQVHPNARKKKAAPKPGSEEETELLRGQQEAGVRQEYQQVRFSIPVELMGIGQGSAEAGASVKPAGKRKRTKEPITGGAEEPAKKRGRRKAGEAPLGCAEGRQQDEATTAGAATEVVLWRANYDEFNRRFRNDTIIRLLKDKFSATTAQAVEGMLLANARYEQTAQPAETVMLSVNDVSGALQRKHGNEGVPENVAGVLRHLSEDGLMFLDSCGSGPGGEQFKLHMPKVLQFARLHDLQAAIRNKFGPHAIRIWRLLLLNGQMEQKQVAELAMVPKEEAREALYAMLQAGYLTLQDVPRTNDRAPSRTFYTWRASSHVTIARMANDLYRAAGNLHERLAHEVAKPKPNSKRTDALEASLLELDTQLCLFSDV</sequence>
<evidence type="ECO:0000256" key="8">
    <source>
        <dbReference type="RuleBase" id="RU367076"/>
    </source>
</evidence>
<comment type="similarity">
    <text evidence="2">Belongs to the RNA polymerase beta chain family.</text>
</comment>
<dbReference type="PANTHER" id="PTHR12949">
    <property type="entry name" value="RNA POLYMERASE III DNA DIRECTED -RELATED"/>
    <property type="match status" value="1"/>
</dbReference>
<evidence type="ECO:0000256" key="7">
    <source>
        <dbReference type="ARBA" id="ARBA00023242"/>
    </source>
</evidence>
<keyword evidence="5 8" id="KW-0240">DNA-directed RNA polymerase</keyword>
<dbReference type="Proteomes" id="UP001055712">
    <property type="component" value="Unassembled WGS sequence"/>
</dbReference>
<evidence type="ECO:0000256" key="5">
    <source>
        <dbReference type="ARBA" id="ARBA00022478"/>
    </source>
</evidence>
<dbReference type="OrthoDB" id="272392at2759"/>
<feature type="domain" description="RNA polymerase III subunit RPC82-related helix-turn-helix" evidence="11">
    <location>
        <begin position="15"/>
        <end position="71"/>
    </location>
</feature>
<dbReference type="InterPro" id="IPR036390">
    <property type="entry name" value="WH_DNA-bd_sf"/>
</dbReference>
<evidence type="ECO:0000256" key="3">
    <source>
        <dbReference type="ARBA" id="ARBA00011206"/>
    </source>
</evidence>
<evidence type="ECO:0000259" key="12">
    <source>
        <dbReference type="Pfam" id="PF22536"/>
    </source>
</evidence>
<dbReference type="Pfam" id="PF22536">
    <property type="entry name" value="WHD_POLR3C"/>
    <property type="match status" value="1"/>
</dbReference>
<reference evidence="13" key="1">
    <citation type="journal article" date="2019" name="Plant J.">
        <title>Chlorella vulgaris genome assembly and annotation reveals the molecular basis for metabolic acclimation to high light conditions.</title>
        <authorList>
            <person name="Cecchin M."/>
            <person name="Marcolungo L."/>
            <person name="Rossato M."/>
            <person name="Girolomoni L."/>
            <person name="Cosentino E."/>
            <person name="Cuine S."/>
            <person name="Li-Beisson Y."/>
            <person name="Delledonne M."/>
            <person name="Ballottari M."/>
        </authorList>
    </citation>
    <scope>NUCLEOTIDE SEQUENCE</scope>
    <source>
        <strain evidence="13">211/11P</strain>
    </source>
</reference>
<keyword evidence="14" id="KW-1185">Reference proteome</keyword>
<dbReference type="Pfam" id="PF08221">
    <property type="entry name" value="HTH_9"/>
    <property type="match status" value="1"/>
</dbReference>
<evidence type="ECO:0000256" key="6">
    <source>
        <dbReference type="ARBA" id="ARBA00023163"/>
    </source>
</evidence>
<feature type="domain" description="DNA-directed RNA polymerase III subunit RPC3 winged-helix" evidence="12">
    <location>
        <begin position="426"/>
        <end position="500"/>
    </location>
</feature>
<keyword evidence="7 8" id="KW-0539">Nucleus</keyword>
<dbReference type="AlphaFoldDB" id="A0A9D4TT59"/>
<dbReference type="PANTHER" id="PTHR12949:SF0">
    <property type="entry name" value="DNA-DIRECTED RNA POLYMERASE III SUBUNIT RPC3"/>
    <property type="match status" value="1"/>
</dbReference>
<dbReference type="GO" id="GO:0003697">
    <property type="term" value="F:single-stranded DNA binding"/>
    <property type="evidence" value="ECO:0007669"/>
    <property type="project" value="UniProtKB-UniRule"/>
</dbReference>
<dbReference type="FunFam" id="1.10.10.10:FF:000420">
    <property type="entry name" value="RNA polymerase III subunit, putative"/>
    <property type="match status" value="1"/>
</dbReference>
<evidence type="ECO:0000256" key="4">
    <source>
        <dbReference type="ARBA" id="ARBA00016689"/>
    </source>
</evidence>
<evidence type="ECO:0000259" key="10">
    <source>
        <dbReference type="Pfam" id="PF05645"/>
    </source>
</evidence>
<comment type="subcellular location">
    <subcellularLocation>
        <location evidence="1 8">Nucleus</location>
    </subcellularLocation>
</comment>
<dbReference type="InterPro" id="IPR039748">
    <property type="entry name" value="RPC3"/>
</dbReference>
<dbReference type="EMBL" id="SIDB01000005">
    <property type="protein sequence ID" value="KAI3432857.1"/>
    <property type="molecule type" value="Genomic_DNA"/>
</dbReference>
<protein>
    <recommendedName>
        <fullName evidence="4 8">DNA-directed RNA polymerase III subunit RPC3</fullName>
        <shortName evidence="8">RNA polymerase III subunit C3</shortName>
    </recommendedName>
</protein>
<evidence type="ECO:0000256" key="1">
    <source>
        <dbReference type="ARBA" id="ARBA00004123"/>
    </source>
</evidence>
<comment type="subunit">
    <text evidence="3 8">Component of the RNA polymerase III (Pol III) complex consisting of 17 subunits.</text>
</comment>
<keyword evidence="6 8" id="KW-0804">Transcription</keyword>
<comment type="function">
    <text evidence="8">DNA-dependent RNA polymerase catalyzes the transcription of DNA into RNA using the four ribonucleoside triphosphates as substrates. Specific core component of RNA polymerase III which synthesizes small RNAs, such as 5S rRNA and tRNAs.</text>
</comment>
<dbReference type="Pfam" id="PF05645">
    <property type="entry name" value="RNA_pol_Rpc82"/>
    <property type="match status" value="1"/>
</dbReference>
<evidence type="ECO:0000259" key="11">
    <source>
        <dbReference type="Pfam" id="PF08221"/>
    </source>
</evidence>
<reference evidence="13" key="2">
    <citation type="submission" date="2020-11" db="EMBL/GenBank/DDBJ databases">
        <authorList>
            <person name="Cecchin M."/>
            <person name="Marcolungo L."/>
            <person name="Rossato M."/>
            <person name="Girolomoni L."/>
            <person name="Cosentino E."/>
            <person name="Cuine S."/>
            <person name="Li-Beisson Y."/>
            <person name="Delledonne M."/>
            <person name="Ballottari M."/>
        </authorList>
    </citation>
    <scope>NUCLEOTIDE SEQUENCE</scope>
    <source>
        <strain evidence="13">211/11P</strain>
        <tissue evidence="13">Whole cell</tissue>
    </source>
</reference>
<dbReference type="SUPFAM" id="SSF46785">
    <property type="entry name" value="Winged helix' DNA-binding domain"/>
    <property type="match status" value="1"/>
</dbReference>
<dbReference type="InterPro" id="IPR055207">
    <property type="entry name" value="POLR3C_WHD"/>
</dbReference>
<gene>
    <name evidence="13" type="ORF">D9Q98_010440</name>
</gene>
<dbReference type="GO" id="GO:0006351">
    <property type="term" value="P:DNA-templated transcription"/>
    <property type="evidence" value="ECO:0007669"/>
    <property type="project" value="InterPro"/>
</dbReference>
<dbReference type="GO" id="GO:0005666">
    <property type="term" value="C:RNA polymerase III complex"/>
    <property type="evidence" value="ECO:0007669"/>
    <property type="project" value="UniProtKB-UniRule"/>
</dbReference>
<evidence type="ECO:0000256" key="2">
    <source>
        <dbReference type="ARBA" id="ARBA00006835"/>
    </source>
</evidence>